<keyword evidence="1" id="KW-0805">Transcription regulation</keyword>
<sequence length="216" mass="23928">MSSGAQQPTAPPPRGEARDRILQVASERFAARGYADVSMQEIADAVGITKAALYYHFRSKEDLFAEVARRAINDFWAGIIALAESGRPLRETLQSIARFVRDSMTSVSMSLLEDVHRHLPPEVEQEIFTEHPTPEAALEGLFRRAIAAGEMRPMDVEPVTAMFVGMVMGLGQRGHTRRQPKPDEDELLVDVLLRGIGTERTGAVPDTDQDSERSSR</sequence>
<evidence type="ECO:0000256" key="2">
    <source>
        <dbReference type="ARBA" id="ARBA00023125"/>
    </source>
</evidence>
<dbReference type="FunFam" id="1.10.10.60:FF:000141">
    <property type="entry name" value="TetR family transcriptional regulator"/>
    <property type="match status" value="1"/>
</dbReference>
<reference evidence="6 7" key="2">
    <citation type="journal article" date="2010" name="Stand. Genomic Sci.">
        <title>Complete genome sequence of Desulfohalobium retbaense type strain (HR(100)).</title>
        <authorList>
            <person name="Spring S."/>
            <person name="Nolan M."/>
            <person name="Lapidus A."/>
            <person name="Glavina Del Rio T."/>
            <person name="Copeland A."/>
            <person name="Tice H."/>
            <person name="Cheng J.F."/>
            <person name="Lucas S."/>
            <person name="Land M."/>
            <person name="Chen F."/>
            <person name="Bruce D."/>
            <person name="Goodwin L."/>
            <person name="Pitluck S."/>
            <person name="Ivanova N."/>
            <person name="Mavromatis K."/>
            <person name="Mikhailova N."/>
            <person name="Pati A."/>
            <person name="Chen A."/>
            <person name="Palaniappan K."/>
            <person name="Hauser L."/>
            <person name="Chang Y.J."/>
            <person name="Jeffries C.D."/>
            <person name="Munk C."/>
            <person name="Kiss H."/>
            <person name="Chain P."/>
            <person name="Han C."/>
            <person name="Brettin T."/>
            <person name="Detter J.C."/>
            <person name="Schuler E."/>
            <person name="Goker M."/>
            <person name="Rohde M."/>
            <person name="Bristow J."/>
            <person name="Eisen J.A."/>
            <person name="Markowitz V."/>
            <person name="Hugenholtz P."/>
            <person name="Kyrpides N.C."/>
            <person name="Klenk H.P."/>
        </authorList>
    </citation>
    <scope>NUCLEOTIDE SEQUENCE [LARGE SCALE GENOMIC DNA]</scope>
    <source>
        <strain evidence="7">ATCC 49802 / DSM 20745 / S 6022</strain>
    </source>
</reference>
<dbReference type="SUPFAM" id="SSF48498">
    <property type="entry name" value="Tetracyclin repressor-like, C-terminal domain"/>
    <property type="match status" value="1"/>
</dbReference>
<dbReference type="Gene3D" id="1.10.357.10">
    <property type="entry name" value="Tetracycline Repressor, domain 2"/>
    <property type="match status" value="1"/>
</dbReference>
<dbReference type="InterPro" id="IPR036271">
    <property type="entry name" value="Tet_transcr_reg_TetR-rel_C_sf"/>
</dbReference>
<dbReference type="FunCoup" id="D1C4E4">
    <property type="interactions" value="50"/>
</dbReference>
<dbReference type="KEGG" id="sti:Sthe_1677"/>
<dbReference type="InterPro" id="IPR001647">
    <property type="entry name" value="HTH_TetR"/>
</dbReference>
<accession>D1C4E4</accession>
<dbReference type="EMBL" id="CP001823">
    <property type="protein sequence ID" value="ACZ39111.1"/>
    <property type="molecule type" value="Genomic_DNA"/>
</dbReference>
<dbReference type="PROSITE" id="PS50977">
    <property type="entry name" value="HTH_TETR_2"/>
    <property type="match status" value="1"/>
</dbReference>
<dbReference type="AlphaFoldDB" id="D1C4E4"/>
<dbReference type="Gene3D" id="1.10.10.60">
    <property type="entry name" value="Homeodomain-like"/>
    <property type="match status" value="1"/>
</dbReference>
<dbReference type="InterPro" id="IPR023772">
    <property type="entry name" value="DNA-bd_HTH_TetR-type_CS"/>
</dbReference>
<keyword evidence="2 4" id="KW-0238">DNA-binding</keyword>
<name>D1C4E4_SPHTD</name>
<gene>
    <name evidence="6" type="ordered locus">Sthe_1677</name>
</gene>
<keyword evidence="7" id="KW-1185">Reference proteome</keyword>
<evidence type="ECO:0000256" key="1">
    <source>
        <dbReference type="ARBA" id="ARBA00023015"/>
    </source>
</evidence>
<dbReference type="PANTHER" id="PTHR30055">
    <property type="entry name" value="HTH-TYPE TRANSCRIPTIONAL REGULATOR RUTR"/>
    <property type="match status" value="1"/>
</dbReference>
<dbReference type="InterPro" id="IPR050109">
    <property type="entry name" value="HTH-type_TetR-like_transc_reg"/>
</dbReference>
<dbReference type="SUPFAM" id="SSF46689">
    <property type="entry name" value="Homeodomain-like"/>
    <property type="match status" value="1"/>
</dbReference>
<evidence type="ECO:0000259" key="5">
    <source>
        <dbReference type="PROSITE" id="PS50977"/>
    </source>
</evidence>
<keyword evidence="3" id="KW-0804">Transcription</keyword>
<dbReference type="STRING" id="479434.Sthe_1677"/>
<evidence type="ECO:0000256" key="3">
    <source>
        <dbReference type="ARBA" id="ARBA00023163"/>
    </source>
</evidence>
<protein>
    <submittedName>
        <fullName evidence="6">Transcriptional regulator, TetR family</fullName>
    </submittedName>
</protein>
<dbReference type="PANTHER" id="PTHR30055:SF234">
    <property type="entry name" value="HTH-TYPE TRANSCRIPTIONAL REGULATOR BETI"/>
    <property type="match status" value="1"/>
</dbReference>
<evidence type="ECO:0000313" key="6">
    <source>
        <dbReference type="EMBL" id="ACZ39111.1"/>
    </source>
</evidence>
<dbReference type="GO" id="GO:0003700">
    <property type="term" value="F:DNA-binding transcription factor activity"/>
    <property type="evidence" value="ECO:0007669"/>
    <property type="project" value="TreeGrafter"/>
</dbReference>
<dbReference type="eggNOG" id="COG1309">
    <property type="taxonomic scope" value="Bacteria"/>
</dbReference>
<reference evidence="7" key="1">
    <citation type="submission" date="2009-11" db="EMBL/GenBank/DDBJ databases">
        <title>The complete chromosome 1 of Sphaerobacter thermophilus DSM 20745.</title>
        <authorList>
            <person name="Lucas S."/>
            <person name="Copeland A."/>
            <person name="Lapidus A."/>
            <person name="Glavina del Rio T."/>
            <person name="Dalin E."/>
            <person name="Tice H."/>
            <person name="Bruce D."/>
            <person name="Goodwin L."/>
            <person name="Pitluck S."/>
            <person name="Kyrpides N."/>
            <person name="Mavromatis K."/>
            <person name="Ivanova N."/>
            <person name="Mikhailova N."/>
            <person name="LaButti K.M."/>
            <person name="Clum A."/>
            <person name="Sun H.I."/>
            <person name="Brettin T."/>
            <person name="Detter J.C."/>
            <person name="Han C."/>
            <person name="Larimer F."/>
            <person name="Land M."/>
            <person name="Hauser L."/>
            <person name="Markowitz V."/>
            <person name="Cheng J.F."/>
            <person name="Hugenholtz P."/>
            <person name="Woyke T."/>
            <person name="Wu D."/>
            <person name="Steenblock K."/>
            <person name="Schneider S."/>
            <person name="Pukall R."/>
            <person name="Goeker M."/>
            <person name="Klenk H.P."/>
            <person name="Eisen J.A."/>
        </authorList>
    </citation>
    <scope>NUCLEOTIDE SEQUENCE [LARGE SCALE GENOMIC DNA]</scope>
    <source>
        <strain evidence="7">ATCC 49802 / DSM 20745 / S 6022</strain>
    </source>
</reference>
<dbReference type="Proteomes" id="UP000002027">
    <property type="component" value="Chromosome 1"/>
</dbReference>
<dbReference type="OrthoDB" id="9779746at2"/>
<proteinExistence type="predicted"/>
<evidence type="ECO:0000313" key="7">
    <source>
        <dbReference type="Proteomes" id="UP000002027"/>
    </source>
</evidence>
<dbReference type="Pfam" id="PF00440">
    <property type="entry name" value="TetR_N"/>
    <property type="match status" value="1"/>
</dbReference>
<feature type="DNA-binding region" description="H-T-H motif" evidence="4">
    <location>
        <begin position="38"/>
        <end position="57"/>
    </location>
</feature>
<organism evidence="6 7">
    <name type="scientific">Sphaerobacter thermophilus (strain ATCC 49802 / DSM 20745 / KCCM 41009 / NCIMB 13125 / S 6022)</name>
    <dbReference type="NCBI Taxonomy" id="479434"/>
    <lineage>
        <taxon>Bacteria</taxon>
        <taxon>Pseudomonadati</taxon>
        <taxon>Thermomicrobiota</taxon>
        <taxon>Thermomicrobia</taxon>
        <taxon>Sphaerobacterales</taxon>
        <taxon>Sphaerobacterineae</taxon>
        <taxon>Sphaerobacteraceae</taxon>
        <taxon>Sphaerobacter</taxon>
    </lineage>
</organism>
<dbReference type="PRINTS" id="PR00455">
    <property type="entry name" value="HTHTETR"/>
</dbReference>
<dbReference type="HOGENOM" id="CLU_069356_12_4_0"/>
<dbReference type="PROSITE" id="PS01081">
    <property type="entry name" value="HTH_TETR_1"/>
    <property type="match status" value="1"/>
</dbReference>
<dbReference type="RefSeq" id="WP_012872158.1">
    <property type="nucleotide sequence ID" value="NC_013523.1"/>
</dbReference>
<dbReference type="GO" id="GO:0000976">
    <property type="term" value="F:transcription cis-regulatory region binding"/>
    <property type="evidence" value="ECO:0007669"/>
    <property type="project" value="TreeGrafter"/>
</dbReference>
<feature type="domain" description="HTH tetR-type" evidence="5">
    <location>
        <begin position="15"/>
        <end position="75"/>
    </location>
</feature>
<dbReference type="InParanoid" id="D1C4E4"/>
<evidence type="ECO:0000256" key="4">
    <source>
        <dbReference type="PROSITE-ProRule" id="PRU00335"/>
    </source>
</evidence>
<dbReference type="InterPro" id="IPR009057">
    <property type="entry name" value="Homeodomain-like_sf"/>
</dbReference>